<evidence type="ECO:0000256" key="1">
    <source>
        <dbReference type="SAM" id="Phobius"/>
    </source>
</evidence>
<gene>
    <name evidence="2" type="ORF">GCM10012275_62370</name>
</gene>
<evidence type="ECO:0000313" key="2">
    <source>
        <dbReference type="EMBL" id="GGM83255.1"/>
    </source>
</evidence>
<feature type="transmembrane region" description="Helical" evidence="1">
    <location>
        <begin position="109"/>
        <end position="128"/>
    </location>
</feature>
<accession>A0A8J3FXX2</accession>
<feature type="transmembrane region" description="Helical" evidence="1">
    <location>
        <begin position="215"/>
        <end position="239"/>
    </location>
</feature>
<organism evidence="2 3">
    <name type="scientific">Longimycelium tulufanense</name>
    <dbReference type="NCBI Taxonomy" id="907463"/>
    <lineage>
        <taxon>Bacteria</taxon>
        <taxon>Bacillati</taxon>
        <taxon>Actinomycetota</taxon>
        <taxon>Actinomycetes</taxon>
        <taxon>Pseudonocardiales</taxon>
        <taxon>Pseudonocardiaceae</taxon>
        <taxon>Longimycelium</taxon>
    </lineage>
</organism>
<evidence type="ECO:0008006" key="4">
    <source>
        <dbReference type="Google" id="ProtNLM"/>
    </source>
</evidence>
<dbReference type="RefSeq" id="WP_189062027.1">
    <property type="nucleotide sequence ID" value="NZ_BMMK01000061.1"/>
</dbReference>
<sequence>MSPISTLNGGDDFGRDVDRGLAEMEGFLTAQTPPTPAQPGPPLGWSRRVGKLAAEVEEAHLLAALQADPVPLAIDTPKVRKRRQRAAEAARLHTLGQDPAARAYHAARVLRWLTGAALVALGLALAWSTAGVQTFAADGAPPWSAEWVFAWCVEPFLSLGLLTIVGAKAYLAIRGQPLTHPRLDTIERLFLGLTLGMNAFPHLPFVAEPFRFPILVLHLLGPIIAVAIVTALPILWAAFTALDHGLPQGGGTAGGTGRKYSANGTGPAEVVLAQHRARLARHVARARELIAAGHLPAHPGAKALRRALEVGTDTARQVRDALKDGAR</sequence>
<keyword evidence="1" id="KW-1133">Transmembrane helix</keyword>
<keyword evidence="3" id="KW-1185">Reference proteome</keyword>
<dbReference type="AlphaFoldDB" id="A0A8J3FXX2"/>
<feature type="transmembrane region" description="Helical" evidence="1">
    <location>
        <begin position="148"/>
        <end position="173"/>
    </location>
</feature>
<protein>
    <recommendedName>
        <fullName evidence="4">Conjugal transfer protein TraI</fullName>
    </recommendedName>
</protein>
<name>A0A8J3FXX2_9PSEU</name>
<comment type="caution">
    <text evidence="2">The sequence shown here is derived from an EMBL/GenBank/DDBJ whole genome shotgun (WGS) entry which is preliminary data.</text>
</comment>
<dbReference type="Proteomes" id="UP000637578">
    <property type="component" value="Unassembled WGS sequence"/>
</dbReference>
<reference evidence="2" key="1">
    <citation type="journal article" date="2014" name="Int. J. Syst. Evol. Microbiol.">
        <title>Complete genome sequence of Corynebacterium casei LMG S-19264T (=DSM 44701T), isolated from a smear-ripened cheese.</title>
        <authorList>
            <consortium name="US DOE Joint Genome Institute (JGI-PGF)"/>
            <person name="Walter F."/>
            <person name="Albersmeier A."/>
            <person name="Kalinowski J."/>
            <person name="Ruckert C."/>
        </authorList>
    </citation>
    <scope>NUCLEOTIDE SEQUENCE</scope>
    <source>
        <strain evidence="2">CGMCC 4.5737</strain>
    </source>
</reference>
<evidence type="ECO:0000313" key="3">
    <source>
        <dbReference type="Proteomes" id="UP000637578"/>
    </source>
</evidence>
<feature type="transmembrane region" description="Helical" evidence="1">
    <location>
        <begin position="185"/>
        <end position="203"/>
    </location>
</feature>
<reference evidence="2" key="2">
    <citation type="submission" date="2020-09" db="EMBL/GenBank/DDBJ databases">
        <authorList>
            <person name="Sun Q."/>
            <person name="Zhou Y."/>
        </authorList>
    </citation>
    <scope>NUCLEOTIDE SEQUENCE</scope>
    <source>
        <strain evidence="2">CGMCC 4.5737</strain>
    </source>
</reference>
<keyword evidence="1" id="KW-0812">Transmembrane</keyword>
<proteinExistence type="predicted"/>
<keyword evidence="1" id="KW-0472">Membrane</keyword>
<dbReference type="EMBL" id="BMMK01000061">
    <property type="protein sequence ID" value="GGM83255.1"/>
    <property type="molecule type" value="Genomic_DNA"/>
</dbReference>